<dbReference type="SUPFAM" id="SSF55874">
    <property type="entry name" value="ATPase domain of HSP90 chaperone/DNA topoisomerase II/histidine kinase"/>
    <property type="match status" value="1"/>
</dbReference>
<evidence type="ECO:0000313" key="9">
    <source>
        <dbReference type="EMBL" id="GID66894.1"/>
    </source>
</evidence>
<feature type="domain" description="PAC" evidence="8">
    <location>
        <begin position="13"/>
        <end position="64"/>
    </location>
</feature>
<dbReference type="InterPro" id="IPR000700">
    <property type="entry name" value="PAS-assoc_C"/>
</dbReference>
<comment type="caution">
    <text evidence="9">The sequence shown here is derived from an EMBL/GenBank/DDBJ whole genome shotgun (WGS) entry which is preliminary data.</text>
</comment>
<dbReference type="GO" id="GO:0000155">
    <property type="term" value="F:phosphorelay sensor kinase activity"/>
    <property type="evidence" value="ECO:0007669"/>
    <property type="project" value="TreeGrafter"/>
</dbReference>
<dbReference type="Proteomes" id="UP000619479">
    <property type="component" value="Unassembled WGS sequence"/>
</dbReference>
<dbReference type="PRINTS" id="PR00344">
    <property type="entry name" value="BCTRLSENSOR"/>
</dbReference>
<evidence type="ECO:0000256" key="3">
    <source>
        <dbReference type="ARBA" id="ARBA00022553"/>
    </source>
</evidence>
<evidence type="ECO:0000256" key="6">
    <source>
        <dbReference type="SAM" id="MobiDB-lite"/>
    </source>
</evidence>
<keyword evidence="3" id="KW-0597">Phosphoprotein</keyword>
<dbReference type="EMBL" id="BOMH01000036">
    <property type="protein sequence ID" value="GID66894.1"/>
    <property type="molecule type" value="Genomic_DNA"/>
</dbReference>
<dbReference type="PANTHER" id="PTHR43547:SF2">
    <property type="entry name" value="HYBRID SIGNAL TRANSDUCTION HISTIDINE KINASE C"/>
    <property type="match status" value="1"/>
</dbReference>
<comment type="catalytic activity">
    <reaction evidence="1">
        <text>ATP + protein L-histidine = ADP + protein N-phospho-L-histidine.</text>
        <dbReference type="EC" id="2.7.13.3"/>
    </reaction>
</comment>
<dbReference type="PANTHER" id="PTHR43547">
    <property type="entry name" value="TWO-COMPONENT HISTIDINE KINASE"/>
    <property type="match status" value="1"/>
</dbReference>
<evidence type="ECO:0000256" key="4">
    <source>
        <dbReference type="ARBA" id="ARBA00022777"/>
    </source>
</evidence>
<accession>A0A919IJG5</accession>
<dbReference type="InterPro" id="IPR036890">
    <property type="entry name" value="HATPase_C_sf"/>
</dbReference>
<proteinExistence type="predicted"/>
<dbReference type="InterPro" id="IPR001610">
    <property type="entry name" value="PAC"/>
</dbReference>
<dbReference type="Pfam" id="PF02518">
    <property type="entry name" value="HATPase_c"/>
    <property type="match status" value="1"/>
</dbReference>
<dbReference type="EC" id="2.7.13.3" evidence="2"/>
<dbReference type="Gene3D" id="3.30.450.20">
    <property type="entry name" value="PAS domain"/>
    <property type="match status" value="1"/>
</dbReference>
<dbReference type="InterPro" id="IPR035965">
    <property type="entry name" value="PAS-like_dom_sf"/>
</dbReference>
<evidence type="ECO:0000259" key="7">
    <source>
        <dbReference type="PROSITE" id="PS50109"/>
    </source>
</evidence>
<dbReference type="SMART" id="SM00387">
    <property type="entry name" value="HATPase_c"/>
    <property type="match status" value="1"/>
</dbReference>
<evidence type="ECO:0000256" key="2">
    <source>
        <dbReference type="ARBA" id="ARBA00012438"/>
    </source>
</evidence>
<dbReference type="PROSITE" id="PS50113">
    <property type="entry name" value="PAC"/>
    <property type="match status" value="1"/>
</dbReference>
<dbReference type="InterPro" id="IPR003594">
    <property type="entry name" value="HATPase_dom"/>
</dbReference>
<protein>
    <recommendedName>
        <fullName evidence="2">histidine kinase</fullName>
        <ecNumber evidence="2">2.7.13.3</ecNumber>
    </recommendedName>
</protein>
<keyword evidence="4" id="KW-0808">Transferase</keyword>
<dbReference type="SMART" id="SM00086">
    <property type="entry name" value="PAC"/>
    <property type="match status" value="1"/>
</dbReference>
<dbReference type="InterPro" id="IPR005467">
    <property type="entry name" value="His_kinase_dom"/>
</dbReference>
<feature type="domain" description="Histidine kinase" evidence="7">
    <location>
        <begin position="84"/>
        <end position="156"/>
    </location>
</feature>
<dbReference type="RefSeq" id="WP_239175122.1">
    <property type="nucleotide sequence ID" value="NZ_BAAAUC010000001.1"/>
</dbReference>
<feature type="region of interest" description="Disordered" evidence="6">
    <location>
        <begin position="134"/>
        <end position="164"/>
    </location>
</feature>
<evidence type="ECO:0000259" key="8">
    <source>
        <dbReference type="PROSITE" id="PS50113"/>
    </source>
</evidence>
<dbReference type="Pfam" id="PF08448">
    <property type="entry name" value="PAS_4"/>
    <property type="match status" value="1"/>
</dbReference>
<organism evidence="9 10">
    <name type="scientific">Actinoplanes cyaneus</name>
    <dbReference type="NCBI Taxonomy" id="52696"/>
    <lineage>
        <taxon>Bacteria</taxon>
        <taxon>Bacillati</taxon>
        <taxon>Actinomycetota</taxon>
        <taxon>Actinomycetes</taxon>
        <taxon>Micromonosporales</taxon>
        <taxon>Micromonosporaceae</taxon>
        <taxon>Actinoplanes</taxon>
    </lineage>
</organism>
<dbReference type="NCBIfam" id="TIGR00229">
    <property type="entry name" value="sensory_box"/>
    <property type="match status" value="1"/>
</dbReference>
<keyword evidence="10" id="KW-1185">Reference proteome</keyword>
<dbReference type="InterPro" id="IPR004358">
    <property type="entry name" value="Sig_transdc_His_kin-like_C"/>
</dbReference>
<keyword evidence="4" id="KW-0418">Kinase</keyword>
<keyword evidence="5" id="KW-0902">Two-component regulatory system</keyword>
<dbReference type="Gene3D" id="3.30.565.10">
    <property type="entry name" value="Histidine kinase-like ATPase, C-terminal domain"/>
    <property type="match status" value="1"/>
</dbReference>
<reference evidence="9" key="1">
    <citation type="submission" date="2021-01" db="EMBL/GenBank/DDBJ databases">
        <title>Whole genome shotgun sequence of Actinoplanes cyaneus NBRC 14990.</title>
        <authorList>
            <person name="Komaki H."/>
            <person name="Tamura T."/>
        </authorList>
    </citation>
    <scope>NUCLEOTIDE SEQUENCE</scope>
    <source>
        <strain evidence="9">NBRC 14990</strain>
    </source>
</reference>
<sequence>MPLRRALNGTEVRGTEYALQTREGQRLVRVNAHPITDQHGSRLGAVAVFHDITEARQAEHLQQMLSRAKDEYLNLVGHELRTPVTDTGFGIPEHERPHVFDRFHRGAIATELAIPGAGLGLAIAKLITDRHHGTITINPPGNRPGTTMHVELPRDLPTGSERRR</sequence>
<dbReference type="InterPro" id="IPR013656">
    <property type="entry name" value="PAS_4"/>
</dbReference>
<evidence type="ECO:0000313" key="10">
    <source>
        <dbReference type="Proteomes" id="UP000619479"/>
    </source>
</evidence>
<evidence type="ECO:0000256" key="5">
    <source>
        <dbReference type="ARBA" id="ARBA00023012"/>
    </source>
</evidence>
<evidence type="ECO:0000256" key="1">
    <source>
        <dbReference type="ARBA" id="ARBA00000085"/>
    </source>
</evidence>
<dbReference type="AlphaFoldDB" id="A0A919IJG5"/>
<dbReference type="SUPFAM" id="SSF55785">
    <property type="entry name" value="PYP-like sensor domain (PAS domain)"/>
    <property type="match status" value="1"/>
</dbReference>
<gene>
    <name evidence="9" type="ORF">Acy02nite_47750</name>
</gene>
<dbReference type="PROSITE" id="PS50109">
    <property type="entry name" value="HIS_KIN"/>
    <property type="match status" value="1"/>
</dbReference>
<name>A0A919IJG5_9ACTN</name>
<dbReference type="InterPro" id="IPR000014">
    <property type="entry name" value="PAS"/>
</dbReference>